<keyword evidence="4" id="KW-1185">Reference proteome</keyword>
<dbReference type="InterPro" id="IPR016186">
    <property type="entry name" value="C-type_lectin-like/link_sf"/>
</dbReference>
<evidence type="ECO:0000313" key="4">
    <source>
        <dbReference type="Proteomes" id="UP000683360"/>
    </source>
</evidence>
<protein>
    <recommendedName>
        <fullName evidence="2">C-type lectin domain-containing protein</fullName>
    </recommendedName>
</protein>
<proteinExistence type="predicted"/>
<evidence type="ECO:0000313" key="3">
    <source>
        <dbReference type="EMBL" id="CAG2253577.1"/>
    </source>
</evidence>
<dbReference type="PANTHER" id="PTHR22801">
    <property type="entry name" value="LITHOSTATHINE"/>
    <property type="match status" value="1"/>
</dbReference>
<evidence type="ECO:0000256" key="1">
    <source>
        <dbReference type="SAM" id="MobiDB-lite"/>
    </source>
</evidence>
<feature type="region of interest" description="Disordered" evidence="1">
    <location>
        <begin position="362"/>
        <end position="382"/>
    </location>
</feature>
<dbReference type="CDD" id="cd00037">
    <property type="entry name" value="CLECT"/>
    <property type="match status" value="1"/>
</dbReference>
<dbReference type="SMART" id="SM00034">
    <property type="entry name" value="CLECT"/>
    <property type="match status" value="1"/>
</dbReference>
<feature type="domain" description="C-type lectin" evidence="2">
    <location>
        <begin position="272"/>
        <end position="406"/>
    </location>
</feature>
<dbReference type="Gene3D" id="3.10.100.10">
    <property type="entry name" value="Mannose-Binding Protein A, subunit A"/>
    <property type="match status" value="1"/>
</dbReference>
<dbReference type="SUPFAM" id="SSF56436">
    <property type="entry name" value="C-type lectin-like"/>
    <property type="match status" value="1"/>
</dbReference>
<dbReference type="InterPro" id="IPR016187">
    <property type="entry name" value="CTDL_fold"/>
</dbReference>
<dbReference type="OrthoDB" id="6102775at2759"/>
<dbReference type="Pfam" id="PF00087">
    <property type="entry name" value="Toxin_TOLIP"/>
    <property type="match status" value="1"/>
</dbReference>
<dbReference type="Pfam" id="PF00059">
    <property type="entry name" value="Lectin_C"/>
    <property type="match status" value="1"/>
</dbReference>
<comment type="caution">
    <text evidence="3">The sequence shown here is derived from an EMBL/GenBank/DDBJ whole genome shotgun (WGS) entry which is preliminary data.</text>
</comment>
<dbReference type="InterPro" id="IPR001304">
    <property type="entry name" value="C-type_lectin-like"/>
</dbReference>
<name>A0A8S3V659_MYTED</name>
<dbReference type="InterPro" id="IPR050801">
    <property type="entry name" value="Ca-Dep_Lectins_ImmuneDev"/>
</dbReference>
<dbReference type="EMBL" id="CAJPWZ010003154">
    <property type="protein sequence ID" value="CAG2253577.1"/>
    <property type="molecule type" value="Genomic_DNA"/>
</dbReference>
<dbReference type="Gene3D" id="2.10.60.10">
    <property type="entry name" value="CD59"/>
    <property type="match status" value="1"/>
</dbReference>
<dbReference type="Proteomes" id="UP000683360">
    <property type="component" value="Unassembled WGS sequence"/>
</dbReference>
<dbReference type="InterPro" id="IPR035076">
    <property type="entry name" value="Toxin/TOLIP"/>
</dbReference>
<accession>A0A8S3V659</accession>
<dbReference type="AlphaFoldDB" id="A0A8S3V659"/>
<dbReference type="SUPFAM" id="SSF57302">
    <property type="entry name" value="Snake toxin-like"/>
    <property type="match status" value="1"/>
</dbReference>
<dbReference type="InterPro" id="IPR045860">
    <property type="entry name" value="Snake_toxin-like_sf"/>
</dbReference>
<dbReference type="CDD" id="cd00117">
    <property type="entry name" value="TFP"/>
    <property type="match status" value="1"/>
</dbReference>
<organism evidence="3 4">
    <name type="scientific">Mytilus edulis</name>
    <name type="common">Blue mussel</name>
    <dbReference type="NCBI Taxonomy" id="6550"/>
    <lineage>
        <taxon>Eukaryota</taxon>
        <taxon>Metazoa</taxon>
        <taxon>Spiralia</taxon>
        <taxon>Lophotrochozoa</taxon>
        <taxon>Mollusca</taxon>
        <taxon>Bivalvia</taxon>
        <taxon>Autobranchia</taxon>
        <taxon>Pteriomorphia</taxon>
        <taxon>Mytilida</taxon>
        <taxon>Mytiloidea</taxon>
        <taxon>Mytilidae</taxon>
        <taxon>Mytilinae</taxon>
        <taxon>Mytilus</taxon>
    </lineage>
</organism>
<sequence>MLGRSVRDLARPQNTAKGCNSWTRDIDNNDTPVFTDGSPDWTGFTTHHATNSTPLVTYISLKCYSCEHVDHPSDCNQTVQCSNISMVCNDLFGSPPQPTQSKVKRDVDLVGGCCSSDLCNKYEEPDKISLPTINPALTCYECASVDLPVNCRNRITCNRNEESCIAVESHVFNFKGGYKLGCVAKQNCTNLLARKLDGVCCDSDFCNGNHAPPTTLIPSTTPVQSTTQVPLTTPKLSTTTVHKTVHPHNHLGLPTDCRPNLENTCPYHFTRIGESCYFFGRHGRTMEEASKECLGLCSRLAIISSRNENLMITQLLNQHQQPHKANHYWIDAYRNSSSFSGPWQWMSTGTLLGKHVYSHWRPGSHSHTKPDGEHCASMGKGESSDPENGYFWDHRSCKLHSPALCEYPLGHKP</sequence>
<reference evidence="3" key="1">
    <citation type="submission" date="2021-03" db="EMBL/GenBank/DDBJ databases">
        <authorList>
            <person name="Bekaert M."/>
        </authorList>
    </citation>
    <scope>NUCLEOTIDE SEQUENCE</scope>
</reference>
<evidence type="ECO:0000259" key="2">
    <source>
        <dbReference type="PROSITE" id="PS50041"/>
    </source>
</evidence>
<dbReference type="PROSITE" id="PS50041">
    <property type="entry name" value="C_TYPE_LECTIN_2"/>
    <property type="match status" value="1"/>
</dbReference>
<gene>
    <name evidence="3" type="ORF">MEDL_65084</name>
</gene>
<dbReference type="PANTHER" id="PTHR22801:SF63">
    <property type="entry name" value="C-TYPE LECTIN DOMAIN-CONTAINING PROTEIN"/>
    <property type="match status" value="1"/>
</dbReference>